<dbReference type="HOGENOM" id="CLU_186520_0_0_2"/>
<accession>F6D4C0</accession>
<evidence type="ECO:0000313" key="1">
    <source>
        <dbReference type="EMBL" id="AEG18119.1"/>
    </source>
</evidence>
<dbReference type="AlphaFoldDB" id="F6D4C0"/>
<dbReference type="KEGG" id="mew:MSWAN_1099"/>
<keyword evidence="2" id="KW-1185">Reference proteome</keyword>
<gene>
    <name evidence="1" type="ordered locus">MSWAN_1099</name>
</gene>
<proteinExistence type="predicted"/>
<evidence type="ECO:0000313" key="2">
    <source>
        <dbReference type="Proteomes" id="UP000009231"/>
    </source>
</evidence>
<dbReference type="Proteomes" id="UP000009231">
    <property type="component" value="Chromosome"/>
</dbReference>
<dbReference type="OrthoDB" id="80859at2157"/>
<reference evidence="1 2" key="1">
    <citation type="journal article" date="2014" name="Int. J. Syst. Evol. Microbiol.">
        <title>Methanobacterium paludis sp. nov. and a novel strain of Methanobacterium lacus isolated from northern peatlands.</title>
        <authorList>
            <person name="Cadillo-Quiroz H."/>
            <person name="Brauer S.L."/>
            <person name="Goodson N."/>
            <person name="Yavitt J.B."/>
            <person name="Zinder S.H."/>
        </authorList>
    </citation>
    <scope>NUCLEOTIDE SEQUENCE [LARGE SCALE GENOMIC DNA]</scope>
    <source>
        <strain evidence="2">DSM 25820 / JCM 18151 / SWAN1</strain>
    </source>
</reference>
<dbReference type="EMBL" id="CP002772">
    <property type="protein sequence ID" value="AEG18119.1"/>
    <property type="molecule type" value="Genomic_DNA"/>
</dbReference>
<dbReference type="eggNOG" id="arCOG10252">
    <property type="taxonomic scope" value="Archaea"/>
</dbReference>
<dbReference type="RefSeq" id="WP_013825621.1">
    <property type="nucleotide sequence ID" value="NC_015574.1"/>
</dbReference>
<name>F6D4C0_METPW</name>
<dbReference type="GeneID" id="10668603"/>
<sequence>MAKEINQVVVGITREGDIIVKSARGKMYSVKKSASVKFSCEDLFQDVEKDLFATIDTEAQPWECISIKLEQ</sequence>
<protein>
    <submittedName>
        <fullName evidence="1">Uncharacterized protein</fullName>
    </submittedName>
</protein>
<organism evidence="1 2">
    <name type="scientific">Methanobacterium paludis (strain DSM 25820 / JCM 18151 / SWAN1)</name>
    <dbReference type="NCBI Taxonomy" id="868131"/>
    <lineage>
        <taxon>Archaea</taxon>
        <taxon>Methanobacteriati</taxon>
        <taxon>Methanobacteriota</taxon>
        <taxon>Methanomada group</taxon>
        <taxon>Methanobacteria</taxon>
        <taxon>Methanobacteriales</taxon>
        <taxon>Methanobacteriaceae</taxon>
        <taxon>Methanobacterium</taxon>
    </lineage>
</organism>